<comment type="caution">
    <text evidence="1">The sequence shown here is derived from an EMBL/GenBank/DDBJ whole genome shotgun (WGS) entry which is preliminary data.</text>
</comment>
<accession>A0A2P5E5Z9</accession>
<dbReference type="InParanoid" id="A0A2P5E5Z9"/>
<evidence type="ECO:0000313" key="1">
    <source>
        <dbReference type="EMBL" id="PON80961.1"/>
    </source>
</evidence>
<feature type="non-terminal residue" evidence="1">
    <location>
        <position position="1"/>
    </location>
</feature>
<keyword evidence="2" id="KW-1185">Reference proteome</keyword>
<sequence>NTSSSPKLERRSDFVDFLMNDDDHALIWIIDLANGDRISWTLRFVAVLRGNLVAIQPIRSNSDSCGNRGDSRDSVHVYDLDGARAQYGRHMNLSAIVVTSAHQMFMFKS</sequence>
<reference evidence="2" key="1">
    <citation type="submission" date="2016-06" db="EMBL/GenBank/DDBJ databases">
        <title>Parallel loss of symbiosis genes in relatives of nitrogen-fixing non-legume Parasponia.</title>
        <authorList>
            <person name="Van Velzen R."/>
            <person name="Holmer R."/>
            <person name="Bu F."/>
            <person name="Rutten L."/>
            <person name="Van Zeijl A."/>
            <person name="Liu W."/>
            <person name="Santuari L."/>
            <person name="Cao Q."/>
            <person name="Sharma T."/>
            <person name="Shen D."/>
            <person name="Roswanjaya Y."/>
            <person name="Wardhani T."/>
            <person name="Kalhor M.S."/>
            <person name="Jansen J."/>
            <person name="Van den Hoogen J."/>
            <person name="Gungor B."/>
            <person name="Hartog M."/>
            <person name="Hontelez J."/>
            <person name="Verver J."/>
            <person name="Yang W.-C."/>
            <person name="Schijlen E."/>
            <person name="Repin R."/>
            <person name="Schilthuizen M."/>
            <person name="Schranz E."/>
            <person name="Heidstra R."/>
            <person name="Miyata K."/>
            <person name="Fedorova E."/>
            <person name="Kohlen W."/>
            <person name="Bisseling T."/>
            <person name="Smit S."/>
            <person name="Geurts R."/>
        </authorList>
    </citation>
    <scope>NUCLEOTIDE SEQUENCE [LARGE SCALE GENOMIC DNA]</scope>
    <source>
        <strain evidence="2">cv. RG33-2</strain>
    </source>
</reference>
<protein>
    <submittedName>
        <fullName evidence="1">Uncharacterized protein</fullName>
    </submittedName>
</protein>
<dbReference type="EMBL" id="JXTC01000227">
    <property type="protein sequence ID" value="PON80961.1"/>
    <property type="molecule type" value="Genomic_DNA"/>
</dbReference>
<proteinExistence type="predicted"/>
<dbReference type="Proteomes" id="UP000237000">
    <property type="component" value="Unassembled WGS sequence"/>
</dbReference>
<name>A0A2P5E5Z9_TREOI</name>
<organism evidence="1 2">
    <name type="scientific">Trema orientale</name>
    <name type="common">Charcoal tree</name>
    <name type="synonym">Celtis orientalis</name>
    <dbReference type="NCBI Taxonomy" id="63057"/>
    <lineage>
        <taxon>Eukaryota</taxon>
        <taxon>Viridiplantae</taxon>
        <taxon>Streptophyta</taxon>
        <taxon>Embryophyta</taxon>
        <taxon>Tracheophyta</taxon>
        <taxon>Spermatophyta</taxon>
        <taxon>Magnoliopsida</taxon>
        <taxon>eudicotyledons</taxon>
        <taxon>Gunneridae</taxon>
        <taxon>Pentapetalae</taxon>
        <taxon>rosids</taxon>
        <taxon>fabids</taxon>
        <taxon>Rosales</taxon>
        <taxon>Cannabaceae</taxon>
        <taxon>Trema</taxon>
    </lineage>
</organism>
<dbReference type="AlphaFoldDB" id="A0A2P5E5Z9"/>
<evidence type="ECO:0000313" key="2">
    <source>
        <dbReference type="Proteomes" id="UP000237000"/>
    </source>
</evidence>
<gene>
    <name evidence="1" type="ORF">TorRG33x02_231910</name>
</gene>